<keyword evidence="3" id="KW-0203">Cytokinin biosynthesis</keyword>
<evidence type="ECO:0000256" key="8">
    <source>
        <dbReference type="ARBA" id="ARBA00052386"/>
    </source>
</evidence>
<comment type="catalytic activity">
    <reaction evidence="8">
        <text>dimethylallyl diphosphate + ADP = N(6)-(dimethylallyl)adenosine 5'-diphosphate + diphosphate</text>
        <dbReference type="Rhea" id="RHEA:36327"/>
        <dbReference type="ChEBI" id="CHEBI:33019"/>
        <dbReference type="ChEBI" id="CHEBI:57623"/>
        <dbReference type="ChEBI" id="CHEBI:73533"/>
        <dbReference type="ChEBI" id="CHEBI:456216"/>
        <dbReference type="EC" id="2.5.1.112"/>
    </reaction>
</comment>
<dbReference type="SUPFAM" id="SSF52540">
    <property type="entry name" value="P-loop containing nucleoside triphosphate hydrolases"/>
    <property type="match status" value="1"/>
</dbReference>
<dbReference type="GO" id="GO:0005524">
    <property type="term" value="F:ATP binding"/>
    <property type="evidence" value="ECO:0007669"/>
    <property type="project" value="UniProtKB-KW"/>
</dbReference>
<evidence type="ECO:0000256" key="3">
    <source>
        <dbReference type="ARBA" id="ARBA00022712"/>
    </source>
</evidence>
<feature type="coiled-coil region" evidence="11">
    <location>
        <begin position="243"/>
        <end position="273"/>
    </location>
</feature>
<dbReference type="GO" id="GO:0006400">
    <property type="term" value="P:tRNA modification"/>
    <property type="evidence" value="ECO:0007669"/>
    <property type="project" value="TreeGrafter"/>
</dbReference>
<dbReference type="GO" id="GO:0052381">
    <property type="term" value="F:tRNA dimethylallyltransferase activity"/>
    <property type="evidence" value="ECO:0007669"/>
    <property type="project" value="TreeGrafter"/>
</dbReference>
<name>A0A835U3N5_VANPL</name>
<dbReference type="GO" id="GO:0005739">
    <property type="term" value="C:mitochondrion"/>
    <property type="evidence" value="ECO:0007669"/>
    <property type="project" value="TreeGrafter"/>
</dbReference>
<dbReference type="Proteomes" id="UP000639772">
    <property type="component" value="Unassembled WGS sequence"/>
</dbReference>
<evidence type="ECO:0000256" key="9">
    <source>
        <dbReference type="ARBA" id="ARBA00055191"/>
    </source>
</evidence>
<evidence type="ECO:0000256" key="5">
    <source>
        <dbReference type="ARBA" id="ARBA00022840"/>
    </source>
</evidence>
<evidence type="ECO:0000256" key="4">
    <source>
        <dbReference type="ARBA" id="ARBA00022741"/>
    </source>
</evidence>
<evidence type="ECO:0000256" key="6">
    <source>
        <dbReference type="ARBA" id="ARBA00022946"/>
    </source>
</evidence>
<evidence type="ECO:0000313" key="13">
    <source>
        <dbReference type="Proteomes" id="UP000639772"/>
    </source>
</evidence>
<evidence type="ECO:0000256" key="2">
    <source>
        <dbReference type="ARBA" id="ARBA00022679"/>
    </source>
</evidence>
<dbReference type="PANTHER" id="PTHR11088:SF74">
    <property type="entry name" value="ADENYLATE ISOPENTENYLTRANSFERASE 5, CHLOROPLASTIC"/>
    <property type="match status" value="1"/>
</dbReference>
<dbReference type="OrthoDB" id="775260at2759"/>
<evidence type="ECO:0000313" key="12">
    <source>
        <dbReference type="EMBL" id="KAG0448344.1"/>
    </source>
</evidence>
<dbReference type="Gene3D" id="3.40.50.300">
    <property type="entry name" value="P-loop containing nucleotide triphosphate hydrolases"/>
    <property type="match status" value="1"/>
</dbReference>
<dbReference type="InterPro" id="IPR027417">
    <property type="entry name" value="P-loop_NTPase"/>
</dbReference>
<keyword evidence="11" id="KW-0175">Coiled coil</keyword>
<dbReference type="GO" id="GO:0052622">
    <property type="term" value="F:ATP/ADP dimethylallyltransferase activity"/>
    <property type="evidence" value="ECO:0007669"/>
    <property type="project" value="UniProtKB-EC"/>
</dbReference>
<keyword evidence="4" id="KW-0547">Nucleotide-binding</keyword>
<proteinExistence type="inferred from homology"/>
<dbReference type="EMBL" id="JADCNM010000319">
    <property type="protein sequence ID" value="KAG0448344.1"/>
    <property type="molecule type" value="Genomic_DNA"/>
</dbReference>
<dbReference type="InterPro" id="IPR039657">
    <property type="entry name" value="Dimethylallyltransferase"/>
</dbReference>
<sequence>MASLVSLYKAVLVERSQMFGKFRQQKHLSDFAVDDYHPFFFLFRIIHSLYQLPRPLPTKPRAIFILGSSGTGKSKLAIGLALRFRGEVINSDKMQVYAGLEVITNKVTPKECAGVPHLLLGELHPEADFTATEFRRRATFLSDDITSRGRLPIIAGGSNSFIRELVEGDGAAFRLRYDCCFICVDVEQPDLDDFVGERVDQMVEQGLVDEARDLFNPAADYTKGIRRSIGVPEMDKYLRREASAREEERAALLAEALDEIKENTKRLTRVQRQKIRRFEADDSWPLFRVDVTEAVRRRRDEAAERVWLRTVEAPAIELVNWFVGGVMLVNRCGGAVAACGEEVAIIAAMGTTN</sequence>
<dbReference type="Pfam" id="PF01715">
    <property type="entry name" value="IPPT"/>
    <property type="match status" value="2"/>
</dbReference>
<dbReference type="EC" id="2.5.1.112" evidence="10"/>
<dbReference type="PANTHER" id="PTHR11088">
    <property type="entry name" value="TRNA DIMETHYLALLYLTRANSFERASE"/>
    <property type="match status" value="1"/>
</dbReference>
<dbReference type="Gene3D" id="1.10.287.890">
    <property type="entry name" value="Crystal structure of tRNA isopentenylpyrophosphate transferase (bh2366) domain"/>
    <property type="match status" value="1"/>
</dbReference>
<dbReference type="GO" id="GO:0009824">
    <property type="term" value="F:AMP dimethylallyltransferase activity"/>
    <property type="evidence" value="ECO:0007669"/>
    <property type="project" value="UniProtKB-ARBA"/>
</dbReference>
<accession>A0A835U3N5</accession>
<keyword evidence="6" id="KW-0809">Transit peptide</keyword>
<dbReference type="FunFam" id="1.10.287.890:FF:000002">
    <property type="entry name" value="Adenylate isopentenyltransferase 5, chloroplastic"/>
    <property type="match status" value="1"/>
</dbReference>
<protein>
    <recommendedName>
        <fullName evidence="10">adenylate dimethylallyltransferase (ADP/ATP-dependent)</fullName>
        <ecNumber evidence="10">2.5.1.112</ecNumber>
    </recommendedName>
</protein>
<dbReference type="GO" id="GO:0009691">
    <property type="term" value="P:cytokinin biosynthetic process"/>
    <property type="evidence" value="ECO:0007669"/>
    <property type="project" value="UniProtKB-KW"/>
</dbReference>
<gene>
    <name evidence="12" type="ORF">HPP92_027869</name>
</gene>
<comment type="caution">
    <text evidence="12">The sequence shown here is derived from an EMBL/GenBank/DDBJ whole genome shotgun (WGS) entry which is preliminary data.</text>
</comment>
<comment type="catalytic activity">
    <reaction evidence="7">
        <text>dimethylallyl diphosphate + ATP = N(6)-(dimethylallyl)adenosine 5'-triphosphate + diphosphate</text>
        <dbReference type="Rhea" id="RHEA:36331"/>
        <dbReference type="ChEBI" id="CHEBI:30616"/>
        <dbReference type="ChEBI" id="CHEBI:33019"/>
        <dbReference type="ChEBI" id="CHEBI:57623"/>
        <dbReference type="ChEBI" id="CHEBI:73532"/>
        <dbReference type="EC" id="2.5.1.112"/>
    </reaction>
</comment>
<organism evidence="12 13">
    <name type="scientific">Vanilla planifolia</name>
    <name type="common">Vanilla</name>
    <dbReference type="NCBI Taxonomy" id="51239"/>
    <lineage>
        <taxon>Eukaryota</taxon>
        <taxon>Viridiplantae</taxon>
        <taxon>Streptophyta</taxon>
        <taxon>Embryophyta</taxon>
        <taxon>Tracheophyta</taxon>
        <taxon>Spermatophyta</taxon>
        <taxon>Magnoliopsida</taxon>
        <taxon>Liliopsida</taxon>
        <taxon>Asparagales</taxon>
        <taxon>Orchidaceae</taxon>
        <taxon>Vanilloideae</taxon>
        <taxon>Vanilleae</taxon>
        <taxon>Vanilla</taxon>
    </lineage>
</organism>
<evidence type="ECO:0000256" key="7">
    <source>
        <dbReference type="ARBA" id="ARBA00051744"/>
    </source>
</evidence>
<evidence type="ECO:0000256" key="1">
    <source>
        <dbReference type="ARBA" id="ARBA00005842"/>
    </source>
</evidence>
<evidence type="ECO:0000256" key="10">
    <source>
        <dbReference type="ARBA" id="ARBA00066838"/>
    </source>
</evidence>
<comment type="similarity">
    <text evidence="1">Belongs to the IPP transferase family.</text>
</comment>
<keyword evidence="2" id="KW-0808">Transferase</keyword>
<comment type="function">
    <text evidence="9">Involved in cytokinin biosynthesis. Catalyzes the transfer of an isopentenyl group from dimethylallyl diphosphate (DMAPP) to ATP and ADP.</text>
</comment>
<evidence type="ECO:0000256" key="11">
    <source>
        <dbReference type="SAM" id="Coils"/>
    </source>
</evidence>
<dbReference type="AlphaFoldDB" id="A0A835U3N5"/>
<keyword evidence="5" id="KW-0067">ATP-binding</keyword>
<reference evidence="12 13" key="1">
    <citation type="journal article" date="2020" name="Nat. Food">
        <title>A phased Vanilla planifolia genome enables genetic improvement of flavour and production.</title>
        <authorList>
            <person name="Hasing T."/>
            <person name="Tang H."/>
            <person name="Brym M."/>
            <person name="Khazi F."/>
            <person name="Huang T."/>
            <person name="Chambers A.H."/>
        </authorList>
    </citation>
    <scope>NUCLEOTIDE SEQUENCE [LARGE SCALE GENOMIC DNA]</scope>
    <source>
        <tissue evidence="12">Leaf</tissue>
    </source>
</reference>